<reference evidence="1" key="1">
    <citation type="journal article" date="2014" name="Front. Microbiol.">
        <title>High frequency of phylogenetically diverse reductive dehalogenase-homologous genes in deep subseafloor sedimentary metagenomes.</title>
        <authorList>
            <person name="Kawai M."/>
            <person name="Futagami T."/>
            <person name="Toyoda A."/>
            <person name="Takaki Y."/>
            <person name="Nishi S."/>
            <person name="Hori S."/>
            <person name="Arai W."/>
            <person name="Tsubouchi T."/>
            <person name="Morono Y."/>
            <person name="Uchiyama I."/>
            <person name="Ito T."/>
            <person name="Fujiyama A."/>
            <person name="Inagaki F."/>
            <person name="Takami H."/>
        </authorList>
    </citation>
    <scope>NUCLEOTIDE SEQUENCE</scope>
    <source>
        <strain evidence="1">Expedition CK06-06</strain>
    </source>
</reference>
<gene>
    <name evidence="1" type="ORF">S03H2_19287</name>
</gene>
<accession>X1GIJ3</accession>
<protein>
    <submittedName>
        <fullName evidence="1">Uncharacterized protein</fullName>
    </submittedName>
</protein>
<comment type="caution">
    <text evidence="1">The sequence shown here is derived from an EMBL/GenBank/DDBJ whole genome shotgun (WGS) entry which is preliminary data.</text>
</comment>
<evidence type="ECO:0000313" key="1">
    <source>
        <dbReference type="EMBL" id="GAH44660.1"/>
    </source>
</evidence>
<feature type="non-terminal residue" evidence="1">
    <location>
        <position position="1"/>
    </location>
</feature>
<dbReference type="EMBL" id="BARU01010060">
    <property type="protein sequence ID" value="GAH44660.1"/>
    <property type="molecule type" value="Genomic_DNA"/>
</dbReference>
<dbReference type="AlphaFoldDB" id="X1GIJ3"/>
<sequence>GLNSPFGEILKGANMNSGEPEHLPDMQPLAIISGYIL</sequence>
<name>X1GIJ3_9ZZZZ</name>
<proteinExistence type="predicted"/>
<organism evidence="1">
    <name type="scientific">marine sediment metagenome</name>
    <dbReference type="NCBI Taxonomy" id="412755"/>
    <lineage>
        <taxon>unclassified sequences</taxon>
        <taxon>metagenomes</taxon>
        <taxon>ecological metagenomes</taxon>
    </lineage>
</organism>